<dbReference type="RefSeq" id="WP_150709561.1">
    <property type="nucleotide sequence ID" value="NZ_CABVHK010000002.1"/>
</dbReference>
<dbReference type="OrthoDB" id="6672309at2"/>
<protein>
    <submittedName>
        <fullName evidence="1">Uncharacterized protein</fullName>
    </submittedName>
</protein>
<gene>
    <name evidence="1" type="ORF">PS662_00579</name>
</gene>
<dbReference type="EMBL" id="CABVHK010000002">
    <property type="protein sequence ID" value="VVM46950.1"/>
    <property type="molecule type" value="Genomic_DNA"/>
</dbReference>
<name>A0A5E6PXG1_PSEFL</name>
<sequence length="315" mass="35679">MLINIASLRQPTFTPQFSYLRAPRQSITDYVTSELDMRVAYVRRKLEVAALAAREKFPGAACLFFTLPEFFWNIPWREVDSEEELNELTTAYLEKVPACVRLLMTDLPVEHYGKIVLLAGSCATLIKVGEGERSYYDVINYLLAMTNKEYEVDIPLMSMWPKRHVSAIDFGEHESAENGFLTFQLSSEVRVKVKALSSVQAEHSYFGGYGQTFVNSLAPECPFGINLCLDYMVQEDGERDSEIEITAAKIDFLIACGMPFNYFKRHQSSIQFAIRNDGMGRGECEVVRVEEGEIADEVPSEVIDHNLYLVSIDVA</sequence>
<evidence type="ECO:0000313" key="1">
    <source>
        <dbReference type="EMBL" id="VVM46950.1"/>
    </source>
</evidence>
<proteinExistence type="predicted"/>
<accession>A0A5E6PXG1</accession>
<organism evidence="1 2">
    <name type="scientific">Pseudomonas fluorescens</name>
    <dbReference type="NCBI Taxonomy" id="294"/>
    <lineage>
        <taxon>Bacteria</taxon>
        <taxon>Pseudomonadati</taxon>
        <taxon>Pseudomonadota</taxon>
        <taxon>Gammaproteobacteria</taxon>
        <taxon>Pseudomonadales</taxon>
        <taxon>Pseudomonadaceae</taxon>
        <taxon>Pseudomonas</taxon>
    </lineage>
</organism>
<dbReference type="AlphaFoldDB" id="A0A5E6PXG1"/>
<dbReference type="Proteomes" id="UP000326953">
    <property type="component" value="Unassembled WGS sequence"/>
</dbReference>
<reference evidence="1 2" key="1">
    <citation type="submission" date="2019-09" db="EMBL/GenBank/DDBJ databases">
        <authorList>
            <person name="Chandra G."/>
            <person name="Truman W A."/>
        </authorList>
    </citation>
    <scope>NUCLEOTIDE SEQUENCE [LARGE SCALE GENOMIC DNA]</scope>
    <source>
        <strain evidence="1">PS662</strain>
    </source>
</reference>
<evidence type="ECO:0000313" key="2">
    <source>
        <dbReference type="Proteomes" id="UP000326953"/>
    </source>
</evidence>